<dbReference type="AlphaFoldDB" id="A0ABD0LLT9"/>
<keyword evidence="2" id="KW-1185">Reference proteome</keyword>
<sequence>MRMMPALTLSIASEALREQRSGQASKRELNHREIVKRFNTFSSHGGELRLGLWQQVQIIVALPCPCRYLGSDRSEAGTIQNRCKCGQEPINKSYSRALLGLGVNNLSPPSLKLNLIAMACGCLC</sequence>
<evidence type="ECO:0000313" key="2">
    <source>
        <dbReference type="Proteomes" id="UP001519460"/>
    </source>
</evidence>
<reference evidence="1 2" key="1">
    <citation type="journal article" date="2023" name="Sci. Data">
        <title>Genome assembly of the Korean intertidal mud-creeper Batillaria attramentaria.</title>
        <authorList>
            <person name="Patra A.K."/>
            <person name="Ho P.T."/>
            <person name="Jun S."/>
            <person name="Lee S.J."/>
            <person name="Kim Y."/>
            <person name="Won Y.J."/>
        </authorList>
    </citation>
    <scope>NUCLEOTIDE SEQUENCE [LARGE SCALE GENOMIC DNA]</scope>
    <source>
        <strain evidence="1">Wonlab-2016</strain>
    </source>
</reference>
<evidence type="ECO:0000313" key="1">
    <source>
        <dbReference type="EMBL" id="KAK7500211.1"/>
    </source>
</evidence>
<proteinExistence type="predicted"/>
<organism evidence="1 2">
    <name type="scientific">Batillaria attramentaria</name>
    <dbReference type="NCBI Taxonomy" id="370345"/>
    <lineage>
        <taxon>Eukaryota</taxon>
        <taxon>Metazoa</taxon>
        <taxon>Spiralia</taxon>
        <taxon>Lophotrochozoa</taxon>
        <taxon>Mollusca</taxon>
        <taxon>Gastropoda</taxon>
        <taxon>Caenogastropoda</taxon>
        <taxon>Sorbeoconcha</taxon>
        <taxon>Cerithioidea</taxon>
        <taxon>Batillariidae</taxon>
        <taxon>Batillaria</taxon>
    </lineage>
</organism>
<comment type="caution">
    <text evidence="1">The sequence shown here is derived from an EMBL/GenBank/DDBJ whole genome shotgun (WGS) entry which is preliminary data.</text>
</comment>
<dbReference type="Proteomes" id="UP001519460">
    <property type="component" value="Unassembled WGS sequence"/>
</dbReference>
<protein>
    <submittedName>
        <fullName evidence="1">Uncharacterized protein</fullName>
    </submittedName>
</protein>
<accession>A0ABD0LLT9</accession>
<dbReference type="EMBL" id="JACVVK020000038">
    <property type="protein sequence ID" value="KAK7500211.1"/>
    <property type="molecule type" value="Genomic_DNA"/>
</dbReference>
<gene>
    <name evidence="1" type="ORF">BaRGS_00008434</name>
</gene>
<name>A0ABD0LLT9_9CAEN</name>